<feature type="active site" description="Phosphocysteine intermediate; for EIIB activity" evidence="11">
    <location>
        <position position="27"/>
    </location>
</feature>
<dbReference type="InterPro" id="IPR018113">
    <property type="entry name" value="PTrfase_EIIB_Cys"/>
</dbReference>
<feature type="transmembrane region" description="Helical" evidence="12">
    <location>
        <begin position="177"/>
        <end position="196"/>
    </location>
</feature>
<gene>
    <name evidence="15" type="ORF">GX453_01910</name>
</gene>
<keyword evidence="10 12" id="KW-0472">Membrane</keyword>
<reference evidence="15 16" key="1">
    <citation type="journal article" date="2020" name="Biotechnol. Biofuels">
        <title>New insights from the biogas microbiome by comprehensive genome-resolved metagenomics of nearly 1600 species originating from multiple anaerobic digesters.</title>
        <authorList>
            <person name="Campanaro S."/>
            <person name="Treu L."/>
            <person name="Rodriguez-R L.M."/>
            <person name="Kovalovszki A."/>
            <person name="Ziels R.M."/>
            <person name="Maus I."/>
            <person name="Zhu X."/>
            <person name="Kougias P.G."/>
            <person name="Basile A."/>
            <person name="Luo G."/>
            <person name="Schluter A."/>
            <person name="Konstantinidis K.T."/>
            <person name="Angelidaki I."/>
        </authorList>
    </citation>
    <scope>NUCLEOTIDE SEQUENCE [LARGE SCALE GENOMIC DNA]</scope>
    <source>
        <strain evidence="15">AS27yjCOA_61</strain>
    </source>
</reference>
<feature type="domain" description="PTS EIIC type-1" evidence="14">
    <location>
        <begin position="104"/>
        <end position="248"/>
    </location>
</feature>
<dbReference type="InterPro" id="IPR013013">
    <property type="entry name" value="PTS_EIIC_1"/>
</dbReference>
<evidence type="ECO:0000259" key="13">
    <source>
        <dbReference type="PROSITE" id="PS51098"/>
    </source>
</evidence>
<evidence type="ECO:0000256" key="11">
    <source>
        <dbReference type="PROSITE-ProRule" id="PRU00421"/>
    </source>
</evidence>
<keyword evidence="2" id="KW-0813">Transport</keyword>
<dbReference type="GO" id="GO:0015771">
    <property type="term" value="P:trehalose transport"/>
    <property type="evidence" value="ECO:0007669"/>
    <property type="project" value="TreeGrafter"/>
</dbReference>
<evidence type="ECO:0000256" key="1">
    <source>
        <dbReference type="ARBA" id="ARBA00004651"/>
    </source>
</evidence>
<dbReference type="PROSITE" id="PS01035">
    <property type="entry name" value="PTS_EIIB_TYPE_1_CYS"/>
    <property type="match status" value="1"/>
</dbReference>
<keyword evidence="8" id="KW-0418">Kinase</keyword>
<evidence type="ECO:0000256" key="10">
    <source>
        <dbReference type="ARBA" id="ARBA00023136"/>
    </source>
</evidence>
<evidence type="ECO:0000313" key="16">
    <source>
        <dbReference type="Proteomes" id="UP000559962"/>
    </source>
</evidence>
<keyword evidence="5" id="KW-0808">Transferase</keyword>
<dbReference type="GO" id="GO:0008982">
    <property type="term" value="F:protein-N(PI)-phosphohistidine-sugar phosphotransferase activity"/>
    <property type="evidence" value="ECO:0007669"/>
    <property type="project" value="InterPro"/>
</dbReference>
<evidence type="ECO:0000256" key="3">
    <source>
        <dbReference type="ARBA" id="ARBA00022475"/>
    </source>
</evidence>
<keyword evidence="4" id="KW-0762">Sugar transport</keyword>
<feature type="transmembrane region" description="Helical" evidence="12">
    <location>
        <begin position="224"/>
        <end position="245"/>
    </location>
</feature>
<evidence type="ECO:0000256" key="7">
    <source>
        <dbReference type="ARBA" id="ARBA00022692"/>
    </source>
</evidence>
<evidence type="ECO:0000256" key="6">
    <source>
        <dbReference type="ARBA" id="ARBA00022683"/>
    </source>
</evidence>
<feature type="transmembrane region" description="Helical" evidence="12">
    <location>
        <begin position="145"/>
        <end position="165"/>
    </location>
</feature>
<dbReference type="PANTHER" id="PTHR30175:SF1">
    <property type="entry name" value="PTS SYSTEM ARBUTIN-, CELLOBIOSE-, AND SALICIN-SPECIFIC EIIBC COMPONENT-RELATED"/>
    <property type="match status" value="1"/>
</dbReference>
<dbReference type="GO" id="GO:0090589">
    <property type="term" value="F:protein-phosphocysteine-trehalose phosphotransferase system transporter activity"/>
    <property type="evidence" value="ECO:0007669"/>
    <property type="project" value="TreeGrafter"/>
</dbReference>
<keyword evidence="9 12" id="KW-1133">Transmembrane helix</keyword>
<dbReference type="PROSITE" id="PS51103">
    <property type="entry name" value="PTS_EIIC_TYPE_1"/>
    <property type="match status" value="1"/>
</dbReference>
<dbReference type="PANTHER" id="PTHR30175">
    <property type="entry name" value="PHOSPHOTRANSFERASE SYSTEM TRANSPORT PROTEIN"/>
    <property type="match status" value="1"/>
</dbReference>
<dbReference type="InterPro" id="IPR050558">
    <property type="entry name" value="PTS_Sugar-Specific_Components"/>
</dbReference>
<evidence type="ECO:0000256" key="2">
    <source>
        <dbReference type="ARBA" id="ARBA00022448"/>
    </source>
</evidence>
<dbReference type="InterPro" id="IPR003352">
    <property type="entry name" value="PTS_EIIC"/>
</dbReference>
<keyword evidence="6" id="KW-0598">Phosphotransferase system</keyword>
<feature type="domain" description="PTS EIIB type-1" evidence="13">
    <location>
        <begin position="5"/>
        <end position="87"/>
    </location>
</feature>
<dbReference type="GO" id="GO:0005886">
    <property type="term" value="C:plasma membrane"/>
    <property type="evidence" value="ECO:0007669"/>
    <property type="project" value="UniProtKB-SubCell"/>
</dbReference>
<evidence type="ECO:0000256" key="5">
    <source>
        <dbReference type="ARBA" id="ARBA00022679"/>
    </source>
</evidence>
<organism evidence="15 16">
    <name type="scientific">Pseudolactococcus chungangensis</name>
    <dbReference type="NCBI Taxonomy" id="451457"/>
    <lineage>
        <taxon>Bacteria</taxon>
        <taxon>Bacillati</taxon>
        <taxon>Bacillota</taxon>
        <taxon>Bacilli</taxon>
        <taxon>Lactobacillales</taxon>
        <taxon>Streptococcaceae</taxon>
        <taxon>Pseudolactococcus</taxon>
    </lineage>
</organism>
<dbReference type="Gene3D" id="3.30.1360.60">
    <property type="entry name" value="Glucose permease domain IIB"/>
    <property type="match status" value="1"/>
</dbReference>
<comment type="caution">
    <text evidence="15">The sequence shown here is derived from an EMBL/GenBank/DDBJ whole genome shotgun (WGS) entry which is preliminary data.</text>
</comment>
<dbReference type="EMBL" id="JAAYVO010000023">
    <property type="protein sequence ID" value="NLH34776.1"/>
    <property type="molecule type" value="Genomic_DNA"/>
</dbReference>
<feature type="non-terminal residue" evidence="15">
    <location>
        <position position="248"/>
    </location>
</feature>
<sequence>MGKYEELAKKIVKEVGGKDNINSLTHCITRLRFKLKDESKANDDILKNMDGVVTVMKSGGQYQVVIGNHVPAVYDDVLAVAGISGVASDDAVTEKQNPFNALIDIISGCFQPFLGVMCAGGMIKGLDSLFLYVFKLYSATSGTHIALNSIGDAVFYFLPIFIAIGASRKFKLPEFTALALAASLLYPAIQKAAIAVEGAKPLGDVLGVEYHTTIFGLPLLANDYASSAIPIIFVIWLGSIVQRWAKKV</sequence>
<dbReference type="InterPro" id="IPR001996">
    <property type="entry name" value="PTS_IIB_1"/>
</dbReference>
<dbReference type="SUPFAM" id="SSF55604">
    <property type="entry name" value="Glucose permease domain IIB"/>
    <property type="match status" value="1"/>
</dbReference>
<evidence type="ECO:0000313" key="15">
    <source>
        <dbReference type="EMBL" id="NLH34776.1"/>
    </source>
</evidence>
<name>A0A847J1D1_9LACT</name>
<accession>A0A847J1D1</accession>
<evidence type="ECO:0000256" key="8">
    <source>
        <dbReference type="ARBA" id="ARBA00022777"/>
    </source>
</evidence>
<dbReference type="InterPro" id="IPR036878">
    <property type="entry name" value="Glu_permease_IIB"/>
</dbReference>
<protein>
    <submittedName>
        <fullName evidence="15">PTS transporter subunit EIIB</fullName>
    </submittedName>
</protein>
<keyword evidence="7 12" id="KW-0812">Transmembrane</keyword>
<dbReference type="GO" id="GO:0009401">
    <property type="term" value="P:phosphoenolpyruvate-dependent sugar phosphotransferase system"/>
    <property type="evidence" value="ECO:0007669"/>
    <property type="project" value="UniProtKB-KW"/>
</dbReference>
<dbReference type="Pfam" id="PF02378">
    <property type="entry name" value="PTS_EIIC"/>
    <property type="match status" value="1"/>
</dbReference>
<evidence type="ECO:0000256" key="4">
    <source>
        <dbReference type="ARBA" id="ARBA00022597"/>
    </source>
</evidence>
<keyword evidence="3" id="KW-1003">Cell membrane</keyword>
<dbReference type="Proteomes" id="UP000559962">
    <property type="component" value="Unassembled WGS sequence"/>
</dbReference>
<dbReference type="CDD" id="cd00212">
    <property type="entry name" value="PTS_IIB_glc"/>
    <property type="match status" value="1"/>
</dbReference>
<dbReference type="Pfam" id="PF00367">
    <property type="entry name" value="PTS_EIIB"/>
    <property type="match status" value="1"/>
</dbReference>
<dbReference type="GO" id="GO:0016301">
    <property type="term" value="F:kinase activity"/>
    <property type="evidence" value="ECO:0007669"/>
    <property type="project" value="UniProtKB-KW"/>
</dbReference>
<evidence type="ECO:0000259" key="14">
    <source>
        <dbReference type="PROSITE" id="PS51103"/>
    </source>
</evidence>
<evidence type="ECO:0000256" key="12">
    <source>
        <dbReference type="SAM" id="Phobius"/>
    </source>
</evidence>
<comment type="subcellular location">
    <subcellularLocation>
        <location evidence="1">Cell membrane</location>
        <topology evidence="1">Multi-pass membrane protein</topology>
    </subcellularLocation>
</comment>
<dbReference type="PROSITE" id="PS51098">
    <property type="entry name" value="PTS_EIIB_TYPE_1"/>
    <property type="match status" value="1"/>
</dbReference>
<evidence type="ECO:0000256" key="9">
    <source>
        <dbReference type="ARBA" id="ARBA00022989"/>
    </source>
</evidence>
<dbReference type="AlphaFoldDB" id="A0A847J1D1"/>
<proteinExistence type="predicted"/>
<dbReference type="FunFam" id="3.30.1360.60:FF:000001">
    <property type="entry name" value="PTS system glucose-specific IIBC component PtsG"/>
    <property type="match status" value="1"/>
</dbReference>